<dbReference type="InterPro" id="IPR052567">
    <property type="entry name" value="OP_Dioxygenase"/>
</dbReference>
<gene>
    <name evidence="2" type="ORF">C5612_27360</name>
</gene>
<name>A0A2S8H8U6_9PSED</name>
<dbReference type="Proteomes" id="UP000239687">
    <property type="component" value="Unassembled WGS sequence"/>
</dbReference>
<accession>A0A2S8H8U6</accession>
<feature type="domain" description="HD" evidence="1">
    <location>
        <begin position="54"/>
        <end position="120"/>
    </location>
</feature>
<protein>
    <submittedName>
        <fullName evidence="2">Peptidase</fullName>
    </submittedName>
</protein>
<dbReference type="SUPFAM" id="SSF109604">
    <property type="entry name" value="HD-domain/PDEase-like"/>
    <property type="match status" value="1"/>
</dbReference>
<evidence type="ECO:0000313" key="2">
    <source>
        <dbReference type="EMBL" id="PQO98915.1"/>
    </source>
</evidence>
<reference evidence="2 3" key="1">
    <citation type="submission" date="2018-02" db="EMBL/GenBank/DDBJ databases">
        <title>Draft genome sequencing of Pseudomonas frederiksbergensis 11-D3.</title>
        <authorList>
            <person name="Zheng B.-X."/>
        </authorList>
    </citation>
    <scope>NUCLEOTIDE SEQUENCE [LARGE SCALE GENOMIC DNA]</scope>
    <source>
        <strain evidence="2 3">11-D3</strain>
    </source>
</reference>
<dbReference type="EMBL" id="PUIN01000018">
    <property type="protein sequence ID" value="PQO98915.1"/>
    <property type="molecule type" value="Genomic_DNA"/>
</dbReference>
<dbReference type="Pfam" id="PF01966">
    <property type="entry name" value="HD"/>
    <property type="match status" value="1"/>
</dbReference>
<dbReference type="Gene3D" id="1.10.3210.10">
    <property type="entry name" value="Hypothetical protein af1432"/>
    <property type="match status" value="1"/>
</dbReference>
<sequence>MMETVAFTQMKDGTKAEYEMLTQLETDFAKKLPDRLLKCLRDLEHSLSGYKVSRLAHSLQTACRAEDAGADEEMVVAALIHDLGDELAPYNHSQYAASILRPYVRPEVTWVINYHGLFQNYYYVHFFGGDRNERDLYKDHPYYESCVRFCEEWDQSSFDPDYPTRPLEHFEPMVRRIFTRPAFDQKYVGDQTMGRSALDQPVA</sequence>
<dbReference type="CDD" id="cd00077">
    <property type="entry name" value="HDc"/>
    <property type="match status" value="1"/>
</dbReference>
<dbReference type="InterPro" id="IPR006674">
    <property type="entry name" value="HD_domain"/>
</dbReference>
<dbReference type="PANTHER" id="PTHR40202">
    <property type="match status" value="1"/>
</dbReference>
<proteinExistence type="predicted"/>
<evidence type="ECO:0000313" key="3">
    <source>
        <dbReference type="Proteomes" id="UP000239687"/>
    </source>
</evidence>
<dbReference type="PANTHER" id="PTHR40202:SF1">
    <property type="entry name" value="HD DOMAIN-CONTAINING PROTEIN"/>
    <property type="match status" value="1"/>
</dbReference>
<organism evidence="2 3">
    <name type="scientific">Pseudomonas frederiksbergensis</name>
    <dbReference type="NCBI Taxonomy" id="104087"/>
    <lineage>
        <taxon>Bacteria</taxon>
        <taxon>Pseudomonadati</taxon>
        <taxon>Pseudomonadota</taxon>
        <taxon>Gammaproteobacteria</taxon>
        <taxon>Pseudomonadales</taxon>
        <taxon>Pseudomonadaceae</taxon>
        <taxon>Pseudomonas</taxon>
    </lineage>
</organism>
<dbReference type="AlphaFoldDB" id="A0A2S8H8U6"/>
<evidence type="ECO:0000259" key="1">
    <source>
        <dbReference type="Pfam" id="PF01966"/>
    </source>
</evidence>
<dbReference type="InterPro" id="IPR003607">
    <property type="entry name" value="HD/PDEase_dom"/>
</dbReference>
<comment type="caution">
    <text evidence="2">The sequence shown here is derived from an EMBL/GenBank/DDBJ whole genome shotgun (WGS) entry which is preliminary data.</text>
</comment>